<dbReference type="InterPro" id="IPR005467">
    <property type="entry name" value="His_kinase_dom"/>
</dbReference>
<dbReference type="Pfam" id="PF07730">
    <property type="entry name" value="HisKA_3"/>
    <property type="match status" value="1"/>
</dbReference>
<evidence type="ECO:0000256" key="5">
    <source>
        <dbReference type="ARBA" id="ARBA00022741"/>
    </source>
</evidence>
<dbReference type="Gene3D" id="1.20.5.1930">
    <property type="match status" value="1"/>
</dbReference>
<evidence type="ECO:0000256" key="6">
    <source>
        <dbReference type="ARBA" id="ARBA00022777"/>
    </source>
</evidence>
<dbReference type="PANTHER" id="PTHR24421">
    <property type="entry name" value="NITRATE/NITRITE SENSOR PROTEIN NARX-RELATED"/>
    <property type="match status" value="1"/>
</dbReference>
<accession>A0ABS4PXT7</accession>
<dbReference type="InterPro" id="IPR011712">
    <property type="entry name" value="Sig_transdc_His_kin_sub3_dim/P"/>
</dbReference>
<name>A0ABS4PXT7_9PSEU</name>
<dbReference type="PIRSF" id="PIRSF037434">
    <property type="entry name" value="STHK_ChrS"/>
    <property type="match status" value="1"/>
</dbReference>
<keyword evidence="5" id="KW-0547">Nucleotide-binding</keyword>
<dbReference type="InterPro" id="IPR050482">
    <property type="entry name" value="Sensor_HK_TwoCompSys"/>
</dbReference>
<feature type="domain" description="Histidine kinase" evidence="10">
    <location>
        <begin position="303"/>
        <end position="386"/>
    </location>
</feature>
<sequence length="386" mass="41125">MSGAEVVERDGRESHITSAAALVLVAAVLAFDGAPWPAFALLAVLGAWYTVMVVPPASRDGGDHDTRALVYLLGAFALQAALVLVSAFAAALLIMLYAHAFWLLRRLWLATVSIGLGTAATGLAVSPHVAGQELANVVVLAASISCFLIGNVVGLLTRRHEEQQRTRALLIDDLRDARAELAGAYQMEGVRVERERMAREIHDTLAQGFTSLILLIQTANTAVDSDPALAHRQLDLAERTARDNLTQARTLVVSGEPGTLGEARIDRVVSRLAGHLSEMADLTCTVGITDLHRELSANEKIVLVRAVQEALANVYRHAGASRVEVTLGADEGGTVLDIVDDGRGFRPGETWGFGLTGMRSRIEEVGGELRITSSPGAGTQVRVIIP</sequence>
<dbReference type="GO" id="GO:0016301">
    <property type="term" value="F:kinase activity"/>
    <property type="evidence" value="ECO:0007669"/>
    <property type="project" value="UniProtKB-KW"/>
</dbReference>
<feature type="transmembrane region" description="Helical" evidence="9">
    <location>
        <begin position="21"/>
        <end position="49"/>
    </location>
</feature>
<comment type="catalytic activity">
    <reaction evidence="1">
        <text>ATP + protein L-histidine = ADP + protein N-phospho-L-histidine.</text>
        <dbReference type="EC" id="2.7.13.3"/>
    </reaction>
</comment>
<dbReference type="Proteomes" id="UP000741013">
    <property type="component" value="Unassembled WGS sequence"/>
</dbReference>
<evidence type="ECO:0000256" key="9">
    <source>
        <dbReference type="SAM" id="Phobius"/>
    </source>
</evidence>
<evidence type="ECO:0000256" key="2">
    <source>
        <dbReference type="ARBA" id="ARBA00012438"/>
    </source>
</evidence>
<dbReference type="PANTHER" id="PTHR24421:SF10">
    <property type="entry name" value="NITRATE_NITRITE SENSOR PROTEIN NARQ"/>
    <property type="match status" value="1"/>
</dbReference>
<evidence type="ECO:0000313" key="11">
    <source>
        <dbReference type="EMBL" id="MBP2184234.1"/>
    </source>
</evidence>
<dbReference type="RefSeq" id="WP_209667282.1">
    <property type="nucleotide sequence ID" value="NZ_JAGGMS010000001.1"/>
</dbReference>
<organism evidence="11 12">
    <name type="scientific">Amycolatopsis magusensis</name>
    <dbReference type="NCBI Taxonomy" id="882444"/>
    <lineage>
        <taxon>Bacteria</taxon>
        <taxon>Bacillati</taxon>
        <taxon>Actinomycetota</taxon>
        <taxon>Actinomycetes</taxon>
        <taxon>Pseudonocardiales</taxon>
        <taxon>Pseudonocardiaceae</taxon>
        <taxon>Amycolatopsis</taxon>
    </lineage>
</organism>
<dbReference type="CDD" id="cd16917">
    <property type="entry name" value="HATPase_UhpB-NarQ-NarX-like"/>
    <property type="match status" value="1"/>
</dbReference>
<feature type="transmembrane region" description="Helical" evidence="9">
    <location>
        <begin position="107"/>
        <end position="125"/>
    </location>
</feature>
<evidence type="ECO:0000259" key="10">
    <source>
        <dbReference type="PROSITE" id="PS50109"/>
    </source>
</evidence>
<dbReference type="EMBL" id="JAGGMS010000001">
    <property type="protein sequence ID" value="MBP2184234.1"/>
    <property type="molecule type" value="Genomic_DNA"/>
</dbReference>
<proteinExistence type="predicted"/>
<evidence type="ECO:0000256" key="7">
    <source>
        <dbReference type="ARBA" id="ARBA00022840"/>
    </source>
</evidence>
<keyword evidence="6 11" id="KW-0418">Kinase</keyword>
<dbReference type="Pfam" id="PF02518">
    <property type="entry name" value="HATPase_c"/>
    <property type="match status" value="1"/>
</dbReference>
<dbReference type="PROSITE" id="PS50109">
    <property type="entry name" value="HIS_KIN"/>
    <property type="match status" value="1"/>
</dbReference>
<keyword evidence="3" id="KW-0597">Phosphoprotein</keyword>
<comment type="caution">
    <text evidence="11">The sequence shown here is derived from an EMBL/GenBank/DDBJ whole genome shotgun (WGS) entry which is preliminary data.</text>
</comment>
<keyword evidence="9" id="KW-0812">Transmembrane</keyword>
<dbReference type="Gene3D" id="3.30.565.10">
    <property type="entry name" value="Histidine kinase-like ATPase, C-terminal domain"/>
    <property type="match status" value="1"/>
</dbReference>
<keyword evidence="9" id="KW-1133">Transmembrane helix</keyword>
<evidence type="ECO:0000256" key="8">
    <source>
        <dbReference type="ARBA" id="ARBA00023012"/>
    </source>
</evidence>
<reference evidence="11 12" key="1">
    <citation type="submission" date="2021-03" db="EMBL/GenBank/DDBJ databases">
        <title>Sequencing the genomes of 1000 actinobacteria strains.</title>
        <authorList>
            <person name="Klenk H.-P."/>
        </authorList>
    </citation>
    <scope>NUCLEOTIDE SEQUENCE [LARGE SCALE GENOMIC DNA]</scope>
    <source>
        <strain evidence="11 12">DSM 45510</strain>
    </source>
</reference>
<dbReference type="InterPro" id="IPR036890">
    <property type="entry name" value="HATPase_C_sf"/>
</dbReference>
<dbReference type="InterPro" id="IPR003594">
    <property type="entry name" value="HATPase_dom"/>
</dbReference>
<feature type="transmembrane region" description="Helical" evidence="9">
    <location>
        <begin position="137"/>
        <end position="157"/>
    </location>
</feature>
<dbReference type="InterPro" id="IPR017205">
    <property type="entry name" value="Sig_transdc_His_kinase_ChrS"/>
</dbReference>
<evidence type="ECO:0000256" key="1">
    <source>
        <dbReference type="ARBA" id="ARBA00000085"/>
    </source>
</evidence>
<evidence type="ECO:0000313" key="12">
    <source>
        <dbReference type="Proteomes" id="UP000741013"/>
    </source>
</evidence>
<feature type="transmembrane region" description="Helical" evidence="9">
    <location>
        <begin position="69"/>
        <end position="95"/>
    </location>
</feature>
<evidence type="ECO:0000256" key="3">
    <source>
        <dbReference type="ARBA" id="ARBA00022553"/>
    </source>
</evidence>
<evidence type="ECO:0000256" key="4">
    <source>
        <dbReference type="ARBA" id="ARBA00022679"/>
    </source>
</evidence>
<dbReference type="EC" id="2.7.13.3" evidence="2"/>
<keyword evidence="4" id="KW-0808">Transferase</keyword>
<keyword evidence="8" id="KW-0902">Two-component regulatory system</keyword>
<protein>
    <recommendedName>
        <fullName evidence="2">histidine kinase</fullName>
        <ecNumber evidence="2">2.7.13.3</ecNumber>
    </recommendedName>
</protein>
<keyword evidence="12" id="KW-1185">Reference proteome</keyword>
<gene>
    <name evidence="11" type="ORF">JOM49_005760</name>
</gene>
<keyword evidence="9" id="KW-0472">Membrane</keyword>
<keyword evidence="7" id="KW-0067">ATP-binding</keyword>
<dbReference type="SMART" id="SM00387">
    <property type="entry name" value="HATPase_c"/>
    <property type="match status" value="1"/>
</dbReference>
<dbReference type="SUPFAM" id="SSF55874">
    <property type="entry name" value="ATPase domain of HSP90 chaperone/DNA topoisomerase II/histidine kinase"/>
    <property type="match status" value="1"/>
</dbReference>